<dbReference type="GO" id="GO:0006508">
    <property type="term" value="P:proteolysis"/>
    <property type="evidence" value="ECO:0007669"/>
    <property type="project" value="UniProtKB-KW"/>
</dbReference>
<dbReference type="PANTHER" id="PTHR10381:SF47">
    <property type="entry name" value="ATP-DEPENDENT CLP PROTEASE PROTEOLYTIC SUBUNIT-RELATED PROTEIN 4, CHLOROPLASTIC"/>
    <property type="match status" value="1"/>
</dbReference>
<organism evidence="3">
    <name type="scientific">Zea mays</name>
    <name type="common">Maize</name>
    <dbReference type="NCBI Taxonomy" id="4577"/>
    <lineage>
        <taxon>Eukaryota</taxon>
        <taxon>Viridiplantae</taxon>
        <taxon>Streptophyta</taxon>
        <taxon>Embryophyta</taxon>
        <taxon>Tracheophyta</taxon>
        <taxon>Spermatophyta</taxon>
        <taxon>Magnoliopsida</taxon>
        <taxon>Liliopsida</taxon>
        <taxon>Poales</taxon>
        <taxon>Poaceae</taxon>
        <taxon>PACMAD clade</taxon>
        <taxon>Panicoideae</taxon>
        <taxon>Andropogonodae</taxon>
        <taxon>Andropogoneae</taxon>
        <taxon>Tripsacinae</taxon>
        <taxon>Zea</taxon>
    </lineage>
</organism>
<dbReference type="GO" id="GO:0009536">
    <property type="term" value="C:plastid"/>
    <property type="evidence" value="ECO:0007669"/>
    <property type="project" value="UniProtKB-ARBA"/>
</dbReference>
<dbReference type="PRINTS" id="PR00127">
    <property type="entry name" value="CLPPROTEASEP"/>
</dbReference>
<dbReference type="AlphaFoldDB" id="A0A1D6MQ74"/>
<gene>
    <name evidence="3" type="ORF">ZEAMMB73_Zm00001d040322</name>
</gene>
<comment type="similarity">
    <text evidence="1 2">Belongs to the peptidase S14 family.</text>
</comment>
<evidence type="ECO:0000313" key="3">
    <source>
        <dbReference type="EMBL" id="ONM31167.1"/>
    </source>
</evidence>
<dbReference type="Gene3D" id="3.90.226.10">
    <property type="entry name" value="2-enoyl-CoA Hydratase, Chain A, domain 1"/>
    <property type="match status" value="1"/>
</dbReference>
<dbReference type="EMBL" id="CM007649">
    <property type="protein sequence ID" value="ONM31167.1"/>
    <property type="molecule type" value="Genomic_DNA"/>
</dbReference>
<dbReference type="GO" id="GO:0004176">
    <property type="term" value="F:ATP-dependent peptidase activity"/>
    <property type="evidence" value="ECO:0007669"/>
    <property type="project" value="InterPro"/>
</dbReference>
<dbReference type="CDD" id="cd07017">
    <property type="entry name" value="S14_ClpP_2"/>
    <property type="match status" value="1"/>
</dbReference>
<dbReference type="GO" id="GO:0004252">
    <property type="term" value="F:serine-type endopeptidase activity"/>
    <property type="evidence" value="ECO:0007669"/>
    <property type="project" value="InterPro"/>
</dbReference>
<dbReference type="Pfam" id="PF00574">
    <property type="entry name" value="CLP_protease"/>
    <property type="match status" value="1"/>
</dbReference>
<proteinExistence type="inferred from homology"/>
<keyword evidence="3" id="KW-0645">Protease</keyword>
<evidence type="ECO:0000256" key="1">
    <source>
        <dbReference type="ARBA" id="ARBA00007039"/>
    </source>
</evidence>
<dbReference type="ExpressionAtlas" id="A0A1D6MQ74">
    <property type="expression patterns" value="baseline and differential"/>
</dbReference>
<dbReference type="InterPro" id="IPR029045">
    <property type="entry name" value="ClpP/crotonase-like_dom_sf"/>
</dbReference>
<reference evidence="3" key="1">
    <citation type="submission" date="2015-12" db="EMBL/GenBank/DDBJ databases">
        <title>Update maize B73 reference genome by single molecule sequencing technologies.</title>
        <authorList>
            <consortium name="Maize Genome Sequencing Project"/>
            <person name="Ware D."/>
        </authorList>
    </citation>
    <scope>NUCLEOTIDE SEQUENCE [LARGE SCALE GENOMIC DNA]</scope>
    <source>
        <tissue evidence="3">Seedling</tissue>
    </source>
</reference>
<dbReference type="PANTHER" id="PTHR10381">
    <property type="entry name" value="ATP-DEPENDENT CLP PROTEASE PROTEOLYTIC SUBUNIT"/>
    <property type="match status" value="1"/>
</dbReference>
<dbReference type="InterPro" id="IPR023562">
    <property type="entry name" value="ClpP/TepA"/>
</dbReference>
<evidence type="ECO:0000256" key="2">
    <source>
        <dbReference type="RuleBase" id="RU003567"/>
    </source>
</evidence>
<dbReference type="SUPFAM" id="SSF52096">
    <property type="entry name" value="ClpP/crotonase"/>
    <property type="match status" value="1"/>
</dbReference>
<name>A0A1D6MQ74_MAIZE</name>
<protein>
    <recommendedName>
        <fullName evidence="2">ATP-dependent Clp protease proteolytic subunit</fullName>
    </recommendedName>
</protein>
<accession>A0A1D6MQ74</accession>
<keyword evidence="3" id="KW-0378">Hydrolase</keyword>
<sequence>MEAAAAAFLSPPRVALDVRTLFSPPRCLPVSPSSQLRLAARPRALAGAKPRFLSPHREPAVDGGRGARDVVAMVVPFLRGAAWEQPPPDLASFLYKNRIVYLGMCLVPSNGEKLGYETEALAVYDAMRYVKVPIFTLCVGNAWGEAALLLAAGAKGNRAALPSSTIMIKQPIGRFQGQATDVDIARKEIRNVKIEMVKLLARHIGKPMEEIARDIRRPKYFSPSEAVDYGIIDKVIYNEKIQEDGGVVSELKRSNLI</sequence>
<dbReference type="InterPro" id="IPR001907">
    <property type="entry name" value="ClpP"/>
</dbReference>